<accession>A0ACC7NW44</accession>
<comment type="caution">
    <text evidence="1">The sequence shown here is derived from an EMBL/GenBank/DDBJ whole genome shotgun (WGS) entry which is preliminary data.</text>
</comment>
<dbReference type="Proteomes" id="UP001631969">
    <property type="component" value="Unassembled WGS sequence"/>
</dbReference>
<organism evidence="1 2">
    <name type="scientific">Paenibacillus mesotrionivorans</name>
    <dbReference type="NCBI Taxonomy" id="3160968"/>
    <lineage>
        <taxon>Bacteria</taxon>
        <taxon>Bacillati</taxon>
        <taxon>Bacillota</taxon>
        <taxon>Bacilli</taxon>
        <taxon>Bacillales</taxon>
        <taxon>Paenibacillaceae</taxon>
        <taxon>Paenibacillus</taxon>
    </lineage>
</organism>
<reference evidence="1" key="1">
    <citation type="submission" date="2024-12" db="EMBL/GenBank/DDBJ databases">
        <authorList>
            <person name="Wu N."/>
        </authorList>
    </citation>
    <scope>NUCLEOTIDE SEQUENCE</scope>
    <source>
        <strain evidence="1">P15</strain>
    </source>
</reference>
<protein>
    <submittedName>
        <fullName evidence="1">Uncharacterized protein</fullName>
    </submittedName>
</protein>
<dbReference type="EMBL" id="JBJURJ010000004">
    <property type="protein sequence ID" value="MFM9328301.1"/>
    <property type="molecule type" value="Genomic_DNA"/>
</dbReference>
<gene>
    <name evidence="1" type="ORF">ACI1P1_08390</name>
</gene>
<keyword evidence="2" id="KW-1185">Reference proteome</keyword>
<proteinExistence type="predicted"/>
<sequence>MNKTEKGLDEMQVKRRDHIGNQSFMLLFYLLLLDIGLRGLGVTWLDYPVNVFLIMIVVMSSYLIRLIAAGAYVGTVEKKAKSSRAAWVACGVSLITCVTAIAYSSKLKEETGGDVGGFLLLGISVVVMVAVIFVQRWSERRNNRGDD</sequence>
<evidence type="ECO:0000313" key="2">
    <source>
        <dbReference type="Proteomes" id="UP001631969"/>
    </source>
</evidence>
<evidence type="ECO:0000313" key="1">
    <source>
        <dbReference type="EMBL" id="MFM9328301.1"/>
    </source>
</evidence>
<name>A0ACC7NW44_9BACL</name>